<evidence type="ECO:0000256" key="6">
    <source>
        <dbReference type="ARBA" id="ARBA00022833"/>
    </source>
</evidence>
<evidence type="ECO:0000256" key="4">
    <source>
        <dbReference type="ARBA" id="ARBA00022723"/>
    </source>
</evidence>
<name>A0A840LB60_9BURK</name>
<dbReference type="AlphaFoldDB" id="A0A840LB60"/>
<dbReference type="InterPro" id="IPR011324">
    <property type="entry name" value="Cytotoxic_necrot_fac-like_cat"/>
</dbReference>
<keyword evidence="5" id="KW-0378">Hydrolase</keyword>
<evidence type="ECO:0000313" key="11">
    <source>
        <dbReference type="EMBL" id="MBB4845386.1"/>
    </source>
</evidence>
<dbReference type="SUPFAM" id="SSF64438">
    <property type="entry name" value="CNF1/YfiH-like putative cysteine hydrolases"/>
    <property type="match status" value="1"/>
</dbReference>
<comment type="catalytic activity">
    <reaction evidence="8">
        <text>adenosine + phosphate = alpha-D-ribose 1-phosphate + adenine</text>
        <dbReference type="Rhea" id="RHEA:27642"/>
        <dbReference type="ChEBI" id="CHEBI:16335"/>
        <dbReference type="ChEBI" id="CHEBI:16708"/>
        <dbReference type="ChEBI" id="CHEBI:43474"/>
        <dbReference type="ChEBI" id="CHEBI:57720"/>
        <dbReference type="EC" id="2.4.2.1"/>
    </reaction>
    <physiologicalReaction direction="left-to-right" evidence="8">
        <dbReference type="Rhea" id="RHEA:27643"/>
    </physiologicalReaction>
</comment>
<dbReference type="PANTHER" id="PTHR30616:SF2">
    <property type="entry name" value="PURINE NUCLEOSIDE PHOSPHORYLASE LACC1"/>
    <property type="match status" value="1"/>
</dbReference>
<evidence type="ECO:0000256" key="9">
    <source>
        <dbReference type="ARBA" id="ARBA00049893"/>
    </source>
</evidence>
<dbReference type="RefSeq" id="WP_246448547.1">
    <property type="nucleotide sequence ID" value="NZ_JACHLP010000009.1"/>
</dbReference>
<comment type="caution">
    <text evidence="11">The sequence shown here is derived from an EMBL/GenBank/DDBJ whole genome shotgun (WGS) entry which is preliminary data.</text>
</comment>
<comment type="catalytic activity">
    <reaction evidence="1">
        <text>inosine + phosphate = alpha-D-ribose 1-phosphate + hypoxanthine</text>
        <dbReference type="Rhea" id="RHEA:27646"/>
        <dbReference type="ChEBI" id="CHEBI:17368"/>
        <dbReference type="ChEBI" id="CHEBI:17596"/>
        <dbReference type="ChEBI" id="CHEBI:43474"/>
        <dbReference type="ChEBI" id="CHEBI:57720"/>
        <dbReference type="EC" id="2.4.2.1"/>
    </reaction>
    <physiologicalReaction direction="left-to-right" evidence="1">
        <dbReference type="Rhea" id="RHEA:27647"/>
    </physiologicalReaction>
</comment>
<sequence>MTANNVKNELTKPHPDWLLPEFGPGVAAEGFMTTRAGGVSQAPHASMNIGSGVDDEPAAVAENRRRVAQASGVTPVYVWQVHGAKVLHLQPEHALPGARPVQADASISTSPELAVAIQAADCLPVLFAAPGGVGGAHAGWRGLAAGVLEHTVQALCEAAGCRPEQVQAWLGACIGPQAFEVGAEVLAAFGRADAPVDSEFFRYQPNTQGEPRWRADLPGLARQRLRAAGLIHIRGGHWCTHSESSRFFSFRREAQGGRMVAVLRLR</sequence>
<organism evidence="11 12">
    <name type="scientific">Roseateles oligotrophus</name>
    <dbReference type="NCBI Taxonomy" id="1769250"/>
    <lineage>
        <taxon>Bacteria</taxon>
        <taxon>Pseudomonadati</taxon>
        <taxon>Pseudomonadota</taxon>
        <taxon>Betaproteobacteria</taxon>
        <taxon>Burkholderiales</taxon>
        <taxon>Sphaerotilaceae</taxon>
        <taxon>Roseateles</taxon>
    </lineage>
</organism>
<dbReference type="PANTHER" id="PTHR30616">
    <property type="entry name" value="UNCHARACTERIZED PROTEIN YFIH"/>
    <property type="match status" value="1"/>
</dbReference>
<accession>A0A840LB60</accession>
<dbReference type="Proteomes" id="UP000562027">
    <property type="component" value="Unassembled WGS sequence"/>
</dbReference>
<keyword evidence="3" id="KW-0808">Transferase</keyword>
<dbReference type="InterPro" id="IPR003730">
    <property type="entry name" value="Cu_polyphenol_OxRdtase"/>
</dbReference>
<dbReference type="Gene3D" id="3.60.140.10">
    <property type="entry name" value="CNF1/YfiH-like putative cysteine hydrolases"/>
    <property type="match status" value="1"/>
</dbReference>
<gene>
    <name evidence="11" type="ORF">HNP55_003936</name>
</gene>
<keyword evidence="4" id="KW-0479">Metal-binding</keyword>
<evidence type="ECO:0000256" key="5">
    <source>
        <dbReference type="ARBA" id="ARBA00022801"/>
    </source>
</evidence>
<keyword evidence="6" id="KW-0862">Zinc</keyword>
<evidence type="ECO:0000313" key="12">
    <source>
        <dbReference type="Proteomes" id="UP000562027"/>
    </source>
</evidence>
<keyword evidence="12" id="KW-1185">Reference proteome</keyword>
<dbReference type="Pfam" id="PF02578">
    <property type="entry name" value="Cu-oxidase_4"/>
    <property type="match status" value="1"/>
</dbReference>
<dbReference type="GO" id="GO:0017061">
    <property type="term" value="F:S-methyl-5-thioadenosine phosphorylase activity"/>
    <property type="evidence" value="ECO:0007669"/>
    <property type="project" value="UniProtKB-EC"/>
</dbReference>
<proteinExistence type="inferred from homology"/>
<dbReference type="GO" id="GO:0016787">
    <property type="term" value="F:hydrolase activity"/>
    <property type="evidence" value="ECO:0007669"/>
    <property type="project" value="UniProtKB-KW"/>
</dbReference>
<comment type="catalytic activity">
    <reaction evidence="7">
        <text>adenosine + H2O + H(+) = inosine + NH4(+)</text>
        <dbReference type="Rhea" id="RHEA:24408"/>
        <dbReference type="ChEBI" id="CHEBI:15377"/>
        <dbReference type="ChEBI" id="CHEBI:15378"/>
        <dbReference type="ChEBI" id="CHEBI:16335"/>
        <dbReference type="ChEBI" id="CHEBI:17596"/>
        <dbReference type="ChEBI" id="CHEBI:28938"/>
        <dbReference type="EC" id="3.5.4.4"/>
    </reaction>
    <physiologicalReaction direction="left-to-right" evidence="7">
        <dbReference type="Rhea" id="RHEA:24409"/>
    </physiologicalReaction>
</comment>
<dbReference type="EMBL" id="JACHLP010000009">
    <property type="protein sequence ID" value="MBB4845386.1"/>
    <property type="molecule type" value="Genomic_DNA"/>
</dbReference>
<evidence type="ECO:0000256" key="8">
    <source>
        <dbReference type="ARBA" id="ARBA00048968"/>
    </source>
</evidence>
<evidence type="ECO:0000256" key="1">
    <source>
        <dbReference type="ARBA" id="ARBA00000553"/>
    </source>
</evidence>
<dbReference type="CDD" id="cd16833">
    <property type="entry name" value="YfiH"/>
    <property type="match status" value="1"/>
</dbReference>
<dbReference type="GO" id="GO:0005507">
    <property type="term" value="F:copper ion binding"/>
    <property type="evidence" value="ECO:0007669"/>
    <property type="project" value="TreeGrafter"/>
</dbReference>
<dbReference type="InterPro" id="IPR038371">
    <property type="entry name" value="Cu_polyphenol_OxRdtase_sf"/>
</dbReference>
<evidence type="ECO:0000256" key="7">
    <source>
        <dbReference type="ARBA" id="ARBA00047989"/>
    </source>
</evidence>
<reference evidence="11 12" key="1">
    <citation type="submission" date="2020-08" db="EMBL/GenBank/DDBJ databases">
        <title>Functional genomics of gut bacteria from endangered species of beetles.</title>
        <authorList>
            <person name="Carlos-Shanley C."/>
        </authorList>
    </citation>
    <scope>NUCLEOTIDE SEQUENCE [LARGE SCALE GENOMIC DNA]</scope>
    <source>
        <strain evidence="11 12">S00239</strain>
    </source>
</reference>
<evidence type="ECO:0000256" key="3">
    <source>
        <dbReference type="ARBA" id="ARBA00022679"/>
    </source>
</evidence>
<evidence type="ECO:0000256" key="10">
    <source>
        <dbReference type="RuleBase" id="RU361274"/>
    </source>
</evidence>
<comment type="catalytic activity">
    <reaction evidence="9">
        <text>S-methyl-5'-thioadenosine + phosphate = 5-(methylsulfanyl)-alpha-D-ribose 1-phosphate + adenine</text>
        <dbReference type="Rhea" id="RHEA:11852"/>
        <dbReference type="ChEBI" id="CHEBI:16708"/>
        <dbReference type="ChEBI" id="CHEBI:17509"/>
        <dbReference type="ChEBI" id="CHEBI:43474"/>
        <dbReference type="ChEBI" id="CHEBI:58533"/>
        <dbReference type="EC" id="2.4.2.28"/>
    </reaction>
    <physiologicalReaction direction="left-to-right" evidence="9">
        <dbReference type="Rhea" id="RHEA:11853"/>
    </physiologicalReaction>
</comment>
<comment type="similarity">
    <text evidence="2 10">Belongs to the purine nucleoside phosphorylase YfiH/LACC1 family.</text>
</comment>
<evidence type="ECO:0000256" key="2">
    <source>
        <dbReference type="ARBA" id="ARBA00007353"/>
    </source>
</evidence>
<protein>
    <recommendedName>
        <fullName evidence="10">Purine nucleoside phosphorylase</fullName>
    </recommendedName>
</protein>
<dbReference type="NCBIfam" id="TIGR00726">
    <property type="entry name" value="peptidoglycan editing factor PgeF"/>
    <property type="match status" value="1"/>
</dbReference>